<dbReference type="InterPro" id="IPR052017">
    <property type="entry name" value="TSUP"/>
</dbReference>
<evidence type="ECO:0000256" key="1">
    <source>
        <dbReference type="ARBA" id="ARBA00004651"/>
    </source>
</evidence>
<dbReference type="InterPro" id="IPR002781">
    <property type="entry name" value="TM_pro_TauE-like"/>
</dbReference>
<keyword evidence="7 8" id="KW-0472">Membrane</keyword>
<proteinExistence type="inferred from homology"/>
<comment type="subcellular location">
    <subcellularLocation>
        <location evidence="1 8">Cell membrane</location>
        <topology evidence="1 8">Multi-pass membrane protein</topology>
    </subcellularLocation>
</comment>
<dbReference type="GO" id="GO:0005886">
    <property type="term" value="C:plasma membrane"/>
    <property type="evidence" value="ECO:0007669"/>
    <property type="project" value="UniProtKB-SubCell"/>
</dbReference>
<keyword evidence="10" id="KW-1185">Reference proteome</keyword>
<feature type="transmembrane region" description="Helical" evidence="8">
    <location>
        <begin position="77"/>
        <end position="99"/>
    </location>
</feature>
<evidence type="ECO:0000313" key="10">
    <source>
        <dbReference type="Proteomes" id="UP001168575"/>
    </source>
</evidence>
<evidence type="ECO:0000313" key="9">
    <source>
        <dbReference type="EMBL" id="MDO4842205.1"/>
    </source>
</evidence>
<organism evidence="9 10">
    <name type="scientific">Phoenicibacter congonensis</name>
    <dbReference type="NCBI Taxonomy" id="1944646"/>
    <lineage>
        <taxon>Bacteria</taxon>
        <taxon>Bacillati</taxon>
        <taxon>Actinomycetota</taxon>
        <taxon>Coriobacteriia</taxon>
        <taxon>Eggerthellales</taxon>
        <taxon>Eggerthellaceae</taxon>
        <taxon>Phoenicibacter</taxon>
    </lineage>
</organism>
<keyword evidence="5 8" id="KW-0812">Transmembrane</keyword>
<keyword evidence="6 8" id="KW-1133">Transmembrane helix</keyword>
<dbReference type="Proteomes" id="UP001168575">
    <property type="component" value="Unassembled WGS sequence"/>
</dbReference>
<sequence length="257" mass="26582">MLSFATLEPMTLLIVCPLVFLAMLVDAISGGGGLISLTAYLAAGIPAHVALGTNKLSSAIATLVATGRFIANGFVNFKLGVLAAVFALLGSFLGAKIALSVPDGVIQMIMVFALPVVAFFVLRKKVLVDVATDIPFKKQAAIVALFSFLIGGYDGFYGPGTGTFMLIAFSAAAKIPSKEGSGIVKCANLASNVAALITFALNGMVYWELGLIAAIFGVVGSYVGSGLVLKDGSKVIRPVMLIVLAILFVKVLSDIFL</sequence>
<accession>A0AA43U9D2</accession>
<protein>
    <recommendedName>
        <fullName evidence="8">Probable membrane transporter protein</fullName>
    </recommendedName>
</protein>
<evidence type="ECO:0000256" key="8">
    <source>
        <dbReference type="RuleBase" id="RU363041"/>
    </source>
</evidence>
<feature type="transmembrane region" description="Helical" evidence="8">
    <location>
        <begin position="211"/>
        <end position="229"/>
    </location>
</feature>
<dbReference type="PANTHER" id="PTHR30269">
    <property type="entry name" value="TRANSMEMBRANE PROTEIN YFCA"/>
    <property type="match status" value="1"/>
</dbReference>
<evidence type="ECO:0000256" key="2">
    <source>
        <dbReference type="ARBA" id="ARBA00009142"/>
    </source>
</evidence>
<evidence type="ECO:0000256" key="4">
    <source>
        <dbReference type="ARBA" id="ARBA00022475"/>
    </source>
</evidence>
<comment type="caution">
    <text evidence="9">The sequence shown here is derived from an EMBL/GenBank/DDBJ whole genome shotgun (WGS) entry which is preliminary data.</text>
</comment>
<dbReference type="Pfam" id="PF01925">
    <property type="entry name" value="TauE"/>
    <property type="match status" value="1"/>
</dbReference>
<feature type="transmembrane region" description="Helical" evidence="8">
    <location>
        <begin position="37"/>
        <end position="65"/>
    </location>
</feature>
<feature type="transmembrane region" description="Helical" evidence="8">
    <location>
        <begin position="236"/>
        <end position="256"/>
    </location>
</feature>
<keyword evidence="4 8" id="KW-1003">Cell membrane</keyword>
<dbReference type="EMBL" id="JAUMVS010000114">
    <property type="protein sequence ID" value="MDO4842205.1"/>
    <property type="molecule type" value="Genomic_DNA"/>
</dbReference>
<reference evidence="9" key="1">
    <citation type="submission" date="2023-07" db="EMBL/GenBank/DDBJ databases">
        <title>Between Cages and Wild: Unraveling the Impact of Captivity on Animal Microbiomes and Antimicrobial Resistance.</title>
        <authorList>
            <person name="Schmartz G.P."/>
            <person name="Rehner J."/>
            <person name="Schuff M.J."/>
            <person name="Becker S.L."/>
            <person name="Kravczyk M."/>
            <person name="Gurevich A."/>
            <person name="Francke R."/>
            <person name="Mueller R."/>
            <person name="Keller V."/>
            <person name="Keller A."/>
        </authorList>
    </citation>
    <scope>NUCLEOTIDE SEQUENCE</scope>
    <source>
        <strain evidence="9">S12M_St_49</strain>
    </source>
</reference>
<comment type="similarity">
    <text evidence="2 8">Belongs to the 4-toluene sulfonate uptake permease (TSUP) (TC 2.A.102) family.</text>
</comment>
<dbReference type="AlphaFoldDB" id="A0AA43U9D2"/>
<evidence type="ECO:0000256" key="7">
    <source>
        <dbReference type="ARBA" id="ARBA00023136"/>
    </source>
</evidence>
<evidence type="ECO:0000256" key="6">
    <source>
        <dbReference type="ARBA" id="ARBA00022989"/>
    </source>
</evidence>
<keyword evidence="3" id="KW-0813">Transport</keyword>
<evidence type="ECO:0000256" key="5">
    <source>
        <dbReference type="ARBA" id="ARBA00022692"/>
    </source>
</evidence>
<gene>
    <name evidence="9" type="ORF">Q3982_05960</name>
</gene>
<name>A0AA43U9D2_9ACTN</name>
<feature type="transmembrane region" description="Helical" evidence="8">
    <location>
        <begin position="105"/>
        <end position="122"/>
    </location>
</feature>
<evidence type="ECO:0000256" key="3">
    <source>
        <dbReference type="ARBA" id="ARBA00022448"/>
    </source>
</evidence>
<dbReference type="PANTHER" id="PTHR30269:SF0">
    <property type="entry name" value="MEMBRANE TRANSPORTER PROTEIN YFCA-RELATED"/>
    <property type="match status" value="1"/>
</dbReference>